<dbReference type="AlphaFoldDB" id="A0A6M3LKS2"/>
<dbReference type="EMBL" id="MT143166">
    <property type="protein sequence ID" value="QJA93651.1"/>
    <property type="molecule type" value="Genomic_DNA"/>
</dbReference>
<proteinExistence type="predicted"/>
<accession>A0A6M3LKS2</accession>
<protein>
    <submittedName>
        <fullName evidence="1">Uncharacterized protein</fullName>
    </submittedName>
</protein>
<organism evidence="1">
    <name type="scientific">viral metagenome</name>
    <dbReference type="NCBI Taxonomy" id="1070528"/>
    <lineage>
        <taxon>unclassified sequences</taxon>
        <taxon>metagenomes</taxon>
        <taxon>organismal metagenomes</taxon>
    </lineage>
</organism>
<gene>
    <name evidence="1" type="ORF">MM415B04162_0005</name>
</gene>
<reference evidence="1" key="1">
    <citation type="submission" date="2020-03" db="EMBL/GenBank/DDBJ databases">
        <title>The deep terrestrial virosphere.</title>
        <authorList>
            <person name="Holmfeldt K."/>
            <person name="Nilsson E."/>
            <person name="Simone D."/>
            <person name="Lopez-Fernandez M."/>
            <person name="Wu X."/>
            <person name="de Brujin I."/>
            <person name="Lundin D."/>
            <person name="Andersson A."/>
            <person name="Bertilsson S."/>
            <person name="Dopson M."/>
        </authorList>
    </citation>
    <scope>NUCLEOTIDE SEQUENCE</scope>
    <source>
        <strain evidence="1">MM415B04162</strain>
    </source>
</reference>
<sequence length="72" mass="8562">MIRENKPPELTTEDRAYYRLFRYLWEHGEEKHPTVRFADAIAESAKSRIVDREALDEWISLKAKGEKEKSKP</sequence>
<name>A0A6M3LKS2_9ZZZZ</name>
<evidence type="ECO:0000313" key="1">
    <source>
        <dbReference type="EMBL" id="QJA93651.1"/>
    </source>
</evidence>